<proteinExistence type="inferred from homology"/>
<comment type="caution">
    <text evidence="8">The sequence shown here is derived from an EMBL/GenBank/DDBJ whole genome shotgun (WGS) entry which is preliminary data.</text>
</comment>
<comment type="similarity">
    <text evidence="2">Belongs to the oxidase-dependent Fe transporter (OFeT) (TC 9.A.10.1) family.</text>
</comment>
<keyword evidence="9" id="KW-1185">Reference proteome</keyword>
<reference evidence="8 9" key="1">
    <citation type="submission" date="2024-09" db="EMBL/GenBank/DDBJ databases">
        <authorList>
            <person name="Sun Q."/>
            <person name="Mori K."/>
        </authorList>
    </citation>
    <scope>NUCLEOTIDE SEQUENCE [LARGE SCALE GENOMIC DNA]</scope>
    <source>
        <strain evidence="8 9">CCM 7759</strain>
    </source>
</reference>
<keyword evidence="5 6" id="KW-0472">Membrane</keyword>
<evidence type="ECO:0000256" key="2">
    <source>
        <dbReference type="ARBA" id="ARBA00008333"/>
    </source>
</evidence>
<evidence type="ECO:0000256" key="5">
    <source>
        <dbReference type="ARBA" id="ARBA00023136"/>
    </source>
</evidence>
<evidence type="ECO:0000313" key="8">
    <source>
        <dbReference type="EMBL" id="MFC0213050.1"/>
    </source>
</evidence>
<protein>
    <submittedName>
        <fullName evidence="8">FTR1 family protein</fullName>
    </submittedName>
</protein>
<keyword evidence="3 6" id="KW-0812">Transmembrane</keyword>
<keyword evidence="7" id="KW-0732">Signal</keyword>
<comment type="subcellular location">
    <subcellularLocation>
        <location evidence="1">Membrane</location>
        <topology evidence="1">Multi-pass membrane protein</topology>
    </subcellularLocation>
</comment>
<feature type="chain" id="PRO_5046515808" evidence="7">
    <location>
        <begin position="24"/>
        <end position="596"/>
    </location>
</feature>
<feature type="transmembrane region" description="Helical" evidence="6">
    <location>
        <begin position="371"/>
        <end position="392"/>
    </location>
</feature>
<dbReference type="Pfam" id="PF03239">
    <property type="entry name" value="FTR1"/>
    <property type="match status" value="1"/>
</dbReference>
<evidence type="ECO:0000256" key="4">
    <source>
        <dbReference type="ARBA" id="ARBA00022989"/>
    </source>
</evidence>
<evidence type="ECO:0000313" key="9">
    <source>
        <dbReference type="Proteomes" id="UP001589776"/>
    </source>
</evidence>
<sequence length="596" mass="63342">MRRILICFSVLLCLLLPAASALAAGEASADNRNRVISLASDALLSSGAQDWNQAGSVITQLKTAWTIVAAGDTSKNAQSVAAAFERAETELAKPQIDSAAAYEAVSALVKAVDAYVSSGDEAGAKEKAHKQVQQTLLPILQKSLAAVQAGDWAQAKQAFGSFVGGWSKVESLIRQDDAKVYCGMEVKISGARIAINTEPPDAAKSTAKLQELIGALQSYAKGEAVAVADTPDSPDSIQTIGGLIQLLDSVKSDVDNKRSGEAADRMDRFVAVWPSLEGVVMARSPQAYDRIETKMVAVSSLIQSNPPQLEQASAALAELRKELEPYTESSSYTAWDAGSILFREGLEAILIIAALLAFLDRSGNAGKRAWIWSGAGAGILVSGIMALILSVMLAHISTGSSRELIEGITGIVAVGFMISIGAWLHSKSNLQAWNRFVEKSLSSSLTKGTLWSLFVTAFLSVMREGAETLIFYIGMASSISLWDLLIGVGAALLLLVVIGYAVIKMSSRIPVRPFFLAASLLLYYLAFKFIGVSLHALQVTGKLPSHTAGYLFDAPSFGIYGSWETTVPQLVVLVIVVWNFVRSGSRSNVNTASKTA</sequence>
<organism evidence="8 9">
    <name type="scientific">Paenibacillus chartarius</name>
    <dbReference type="NCBI Taxonomy" id="747481"/>
    <lineage>
        <taxon>Bacteria</taxon>
        <taxon>Bacillati</taxon>
        <taxon>Bacillota</taxon>
        <taxon>Bacilli</taxon>
        <taxon>Bacillales</taxon>
        <taxon>Paenibacillaceae</taxon>
        <taxon>Paenibacillus</taxon>
    </lineage>
</organism>
<dbReference type="PANTHER" id="PTHR31632">
    <property type="entry name" value="IRON TRANSPORTER FTH1"/>
    <property type="match status" value="1"/>
</dbReference>
<dbReference type="InterPro" id="IPR004923">
    <property type="entry name" value="FTR1/Fip1/EfeU"/>
</dbReference>
<name>A0ABV6DK77_9BACL</name>
<evidence type="ECO:0000256" key="3">
    <source>
        <dbReference type="ARBA" id="ARBA00022692"/>
    </source>
</evidence>
<dbReference type="RefSeq" id="WP_377470304.1">
    <property type="nucleotide sequence ID" value="NZ_JBHLWN010000045.1"/>
</dbReference>
<dbReference type="Proteomes" id="UP001589776">
    <property type="component" value="Unassembled WGS sequence"/>
</dbReference>
<evidence type="ECO:0000256" key="1">
    <source>
        <dbReference type="ARBA" id="ARBA00004141"/>
    </source>
</evidence>
<feature type="transmembrane region" description="Helical" evidence="6">
    <location>
        <begin position="404"/>
        <end position="424"/>
    </location>
</feature>
<gene>
    <name evidence="8" type="ORF">ACFFK0_11380</name>
</gene>
<evidence type="ECO:0000256" key="7">
    <source>
        <dbReference type="SAM" id="SignalP"/>
    </source>
</evidence>
<accession>A0ABV6DK77</accession>
<dbReference type="EMBL" id="JBHLWN010000045">
    <property type="protein sequence ID" value="MFC0213050.1"/>
    <property type="molecule type" value="Genomic_DNA"/>
</dbReference>
<evidence type="ECO:0000256" key="6">
    <source>
        <dbReference type="SAM" id="Phobius"/>
    </source>
</evidence>
<keyword evidence="4 6" id="KW-1133">Transmembrane helix</keyword>
<feature type="transmembrane region" description="Helical" evidence="6">
    <location>
        <begin position="514"/>
        <end position="537"/>
    </location>
</feature>
<feature type="transmembrane region" description="Helical" evidence="6">
    <location>
        <begin position="469"/>
        <end position="502"/>
    </location>
</feature>
<feature type="signal peptide" evidence="7">
    <location>
        <begin position="1"/>
        <end position="23"/>
    </location>
</feature>
<dbReference type="PANTHER" id="PTHR31632:SF2">
    <property type="entry name" value="PLASMA MEMBRANE IRON PERMEASE"/>
    <property type="match status" value="1"/>
</dbReference>
<feature type="transmembrane region" description="Helical" evidence="6">
    <location>
        <begin position="557"/>
        <end position="581"/>
    </location>
</feature>